<dbReference type="EMBL" id="PKJC01000011">
    <property type="protein sequence ID" value="PKZ64755.1"/>
    <property type="molecule type" value="Genomic_DNA"/>
</dbReference>
<reference evidence="2 3" key="1">
    <citation type="submission" date="2017-12" db="EMBL/GenBank/DDBJ databases">
        <title>Phylogenetic diversity of female urinary microbiome.</title>
        <authorList>
            <person name="Thomas-White K."/>
            <person name="Wolfe A.J."/>
        </authorList>
    </citation>
    <scope>NUCLEOTIDE SEQUENCE [LARGE SCALE GENOMIC DNA]</scope>
    <source>
        <strain evidence="2 3">UMB0777</strain>
    </source>
</reference>
<evidence type="ECO:0000313" key="2">
    <source>
        <dbReference type="EMBL" id="PKZ64755.1"/>
    </source>
</evidence>
<protein>
    <submittedName>
        <fullName evidence="2">Light-mediated development protein DET1</fullName>
    </submittedName>
</protein>
<evidence type="ECO:0000313" key="3">
    <source>
        <dbReference type="Proteomes" id="UP000234662"/>
    </source>
</evidence>
<dbReference type="Proteomes" id="UP000234662">
    <property type="component" value="Unassembled WGS sequence"/>
</dbReference>
<organism evidence="2 3">
    <name type="scientific">Gordonia terrae</name>
    <dbReference type="NCBI Taxonomy" id="2055"/>
    <lineage>
        <taxon>Bacteria</taxon>
        <taxon>Bacillati</taxon>
        <taxon>Actinomycetota</taxon>
        <taxon>Actinomycetes</taxon>
        <taxon>Mycobacteriales</taxon>
        <taxon>Gordoniaceae</taxon>
        <taxon>Gordonia</taxon>
    </lineage>
</organism>
<feature type="region of interest" description="Disordered" evidence="1">
    <location>
        <begin position="1"/>
        <end position="21"/>
    </location>
</feature>
<sequence>MTRSHNHPVGDGVLGSSPGCQHQHPEVLAEVWRNTVEPDRVTCDYVAVEAHDSTQSMADLIEGGRTLVGVIGTVQRDNWDHPERAVFHSRVGKTLYLRSADPCDPASEPIPVYEGDEVVVLEHVSHMSIHTEPEGPAGFLISQRLVPVREEHGKVVARPLRHGEPDDGRRCHVRPGDQVEILPAVELDYIDEWEGRDVSGYVPLTPVLWAWMSLGEHNSEDKRRYLLAAARRLDQAQNLFRRIEELRQSDHEGAPATRRAIFELVGATELAVVSLSRAIDMCRQAESAIGTIVRVPNEITTTCDAVTKIRNAYEHIEDRALGNERHRPHPDALTIFKHDQVVGDGVIEYGAYRLDLITEVPQIIRATRQFLKGVAAEI</sequence>
<proteinExistence type="predicted"/>
<accession>A0A2I1R6L2</accession>
<evidence type="ECO:0000256" key="1">
    <source>
        <dbReference type="SAM" id="MobiDB-lite"/>
    </source>
</evidence>
<gene>
    <name evidence="2" type="ORF">CYJ73_15195</name>
</gene>
<dbReference type="AlphaFoldDB" id="A0A2I1R6L2"/>
<name>A0A2I1R6L2_9ACTN</name>
<comment type="caution">
    <text evidence="2">The sequence shown here is derived from an EMBL/GenBank/DDBJ whole genome shotgun (WGS) entry which is preliminary data.</text>
</comment>